<feature type="binding site" evidence="11">
    <location>
        <begin position="27"/>
        <end position="34"/>
    </location>
    <ligand>
        <name>ATP</name>
        <dbReference type="ChEBI" id="CHEBI:30616"/>
    </ligand>
</feature>
<dbReference type="GO" id="GO:0000725">
    <property type="term" value="P:recombinational repair"/>
    <property type="evidence" value="ECO:0007669"/>
    <property type="project" value="TreeGrafter"/>
</dbReference>
<dbReference type="Proteomes" id="UP000177811">
    <property type="component" value="Unassembled WGS sequence"/>
</dbReference>
<evidence type="ECO:0000256" key="4">
    <source>
        <dbReference type="ARBA" id="ARBA00022806"/>
    </source>
</evidence>
<dbReference type="GO" id="GO:0009314">
    <property type="term" value="P:response to radiation"/>
    <property type="evidence" value="ECO:0007669"/>
    <property type="project" value="UniProtKB-ARBA"/>
</dbReference>
<dbReference type="Gene3D" id="1.10.10.160">
    <property type="match status" value="1"/>
</dbReference>
<comment type="catalytic activity">
    <reaction evidence="10">
        <text>ATP + H2O = ADP + phosphate + H(+)</text>
        <dbReference type="Rhea" id="RHEA:13065"/>
        <dbReference type="ChEBI" id="CHEBI:15377"/>
        <dbReference type="ChEBI" id="CHEBI:15378"/>
        <dbReference type="ChEBI" id="CHEBI:30616"/>
        <dbReference type="ChEBI" id="CHEBI:43474"/>
        <dbReference type="ChEBI" id="CHEBI:456216"/>
        <dbReference type="EC" id="5.6.2.4"/>
    </reaction>
</comment>
<comment type="caution">
    <text evidence="14">The sequence shown here is derived from an EMBL/GenBank/DDBJ whole genome shotgun (WGS) entry which is preliminary data.</text>
</comment>
<accession>A0A1G2KXA4</accession>
<protein>
    <recommendedName>
        <fullName evidence="9">DNA 3'-5' helicase</fullName>
        <ecNumber evidence="9">5.6.2.4</ecNumber>
    </recommendedName>
</protein>
<evidence type="ECO:0000256" key="10">
    <source>
        <dbReference type="ARBA" id="ARBA00048988"/>
    </source>
</evidence>
<dbReference type="SUPFAM" id="SSF52540">
    <property type="entry name" value="P-loop containing nucleoside triphosphate hydrolases"/>
    <property type="match status" value="1"/>
</dbReference>
<evidence type="ECO:0000256" key="1">
    <source>
        <dbReference type="ARBA" id="ARBA00009922"/>
    </source>
</evidence>
<dbReference type="GO" id="GO:0005829">
    <property type="term" value="C:cytosol"/>
    <property type="evidence" value="ECO:0007669"/>
    <property type="project" value="TreeGrafter"/>
</dbReference>
<evidence type="ECO:0000256" key="5">
    <source>
        <dbReference type="ARBA" id="ARBA00022840"/>
    </source>
</evidence>
<evidence type="ECO:0000313" key="15">
    <source>
        <dbReference type="Proteomes" id="UP000177811"/>
    </source>
</evidence>
<dbReference type="EC" id="5.6.2.4" evidence="9"/>
<dbReference type="InterPro" id="IPR014017">
    <property type="entry name" value="DNA_helicase_UvrD-like_C"/>
</dbReference>
<keyword evidence="3 11" id="KW-0378">Hydrolase</keyword>
<organism evidence="14 15">
    <name type="scientific">Candidatus Sungbacteria bacterium RIFCSPHIGHO2_02_FULL_51_29</name>
    <dbReference type="NCBI Taxonomy" id="1802273"/>
    <lineage>
        <taxon>Bacteria</taxon>
        <taxon>Candidatus Sungiibacteriota</taxon>
    </lineage>
</organism>
<dbReference type="GO" id="GO:0033202">
    <property type="term" value="C:DNA helicase complex"/>
    <property type="evidence" value="ECO:0007669"/>
    <property type="project" value="TreeGrafter"/>
</dbReference>
<evidence type="ECO:0000256" key="8">
    <source>
        <dbReference type="ARBA" id="ARBA00034617"/>
    </source>
</evidence>
<comment type="similarity">
    <text evidence="1">Belongs to the helicase family. UvrD subfamily.</text>
</comment>
<gene>
    <name evidence="14" type="ORF">A3C16_00145</name>
</gene>
<dbReference type="InterPro" id="IPR027417">
    <property type="entry name" value="P-loop_NTPase"/>
</dbReference>
<keyword evidence="2 11" id="KW-0547">Nucleotide-binding</keyword>
<dbReference type="PROSITE" id="PS51198">
    <property type="entry name" value="UVRD_HELICASE_ATP_BIND"/>
    <property type="match status" value="1"/>
</dbReference>
<evidence type="ECO:0000256" key="7">
    <source>
        <dbReference type="ARBA" id="ARBA00023235"/>
    </source>
</evidence>
<keyword evidence="7" id="KW-0413">Isomerase</keyword>
<dbReference type="AlphaFoldDB" id="A0A1G2KXA4"/>
<dbReference type="CDD" id="cd18807">
    <property type="entry name" value="SF1_C_UvrD"/>
    <property type="match status" value="1"/>
</dbReference>
<evidence type="ECO:0000256" key="2">
    <source>
        <dbReference type="ARBA" id="ARBA00022741"/>
    </source>
</evidence>
<keyword evidence="5 11" id="KW-0067">ATP-binding</keyword>
<dbReference type="Gene3D" id="3.40.50.300">
    <property type="entry name" value="P-loop containing nucleotide triphosphate hydrolases"/>
    <property type="match status" value="2"/>
</dbReference>
<dbReference type="InterPro" id="IPR014016">
    <property type="entry name" value="UvrD-like_ATP-bd"/>
</dbReference>
<evidence type="ECO:0000256" key="11">
    <source>
        <dbReference type="PROSITE-ProRule" id="PRU00560"/>
    </source>
</evidence>
<reference evidence="14 15" key="1">
    <citation type="journal article" date="2016" name="Nat. Commun.">
        <title>Thousands of microbial genomes shed light on interconnected biogeochemical processes in an aquifer system.</title>
        <authorList>
            <person name="Anantharaman K."/>
            <person name="Brown C.T."/>
            <person name="Hug L.A."/>
            <person name="Sharon I."/>
            <person name="Castelle C.J."/>
            <person name="Probst A.J."/>
            <person name="Thomas B.C."/>
            <person name="Singh A."/>
            <person name="Wilkins M.J."/>
            <person name="Karaoz U."/>
            <person name="Brodie E.L."/>
            <person name="Williams K.H."/>
            <person name="Hubbard S.S."/>
            <person name="Banfield J.F."/>
        </authorList>
    </citation>
    <scope>NUCLEOTIDE SEQUENCE [LARGE SCALE GENOMIC DNA]</scope>
</reference>
<dbReference type="Gene3D" id="1.10.486.10">
    <property type="entry name" value="PCRA, domain 4"/>
    <property type="match status" value="1"/>
</dbReference>
<dbReference type="Pfam" id="PF00580">
    <property type="entry name" value="UvrD-helicase"/>
    <property type="match status" value="1"/>
</dbReference>
<dbReference type="InterPro" id="IPR000212">
    <property type="entry name" value="DNA_helicase_UvrD/REP"/>
</dbReference>
<dbReference type="GO" id="GO:0016887">
    <property type="term" value="F:ATP hydrolysis activity"/>
    <property type="evidence" value="ECO:0007669"/>
    <property type="project" value="RHEA"/>
</dbReference>
<feature type="domain" description="UvrD-like helicase C-terminal" evidence="13">
    <location>
        <begin position="298"/>
        <end position="563"/>
    </location>
</feature>
<dbReference type="PANTHER" id="PTHR11070:SF2">
    <property type="entry name" value="ATP-DEPENDENT DNA HELICASE SRS2"/>
    <property type="match status" value="1"/>
</dbReference>
<evidence type="ECO:0000256" key="9">
    <source>
        <dbReference type="ARBA" id="ARBA00034808"/>
    </source>
</evidence>
<feature type="domain" description="UvrD-like helicase ATP-binding" evidence="12">
    <location>
        <begin position="6"/>
        <end position="297"/>
    </location>
</feature>
<dbReference type="GO" id="GO:0005524">
    <property type="term" value="F:ATP binding"/>
    <property type="evidence" value="ECO:0007669"/>
    <property type="project" value="UniProtKB-UniRule"/>
</dbReference>
<evidence type="ECO:0000256" key="6">
    <source>
        <dbReference type="ARBA" id="ARBA00023125"/>
    </source>
</evidence>
<keyword evidence="4 11" id="KW-0347">Helicase</keyword>
<dbReference type="CDD" id="cd17932">
    <property type="entry name" value="DEXQc_UvrD"/>
    <property type="match status" value="1"/>
</dbReference>
<dbReference type="GO" id="GO:0003677">
    <property type="term" value="F:DNA binding"/>
    <property type="evidence" value="ECO:0007669"/>
    <property type="project" value="UniProtKB-KW"/>
</dbReference>
<dbReference type="PANTHER" id="PTHR11070">
    <property type="entry name" value="UVRD / RECB / PCRA DNA HELICASE FAMILY MEMBER"/>
    <property type="match status" value="1"/>
</dbReference>
<dbReference type="InterPro" id="IPR013986">
    <property type="entry name" value="DExx_box_DNA_helicase_dom_sf"/>
</dbReference>
<comment type="catalytic activity">
    <reaction evidence="8">
        <text>Couples ATP hydrolysis with the unwinding of duplex DNA by translocating in the 3'-5' direction.</text>
        <dbReference type="EC" id="5.6.2.4"/>
    </reaction>
</comment>
<evidence type="ECO:0000259" key="12">
    <source>
        <dbReference type="PROSITE" id="PS51198"/>
    </source>
</evidence>
<dbReference type="EMBL" id="MHQL01000021">
    <property type="protein sequence ID" value="OHA03059.1"/>
    <property type="molecule type" value="Genomic_DNA"/>
</dbReference>
<keyword evidence="6" id="KW-0238">DNA-binding</keyword>
<dbReference type="FunFam" id="1.10.10.160:FF:000001">
    <property type="entry name" value="ATP-dependent DNA helicase"/>
    <property type="match status" value="1"/>
</dbReference>
<name>A0A1G2KXA4_9BACT</name>
<evidence type="ECO:0000256" key="3">
    <source>
        <dbReference type="ARBA" id="ARBA00022801"/>
    </source>
</evidence>
<evidence type="ECO:0000259" key="13">
    <source>
        <dbReference type="PROSITE" id="PS51217"/>
    </source>
</evidence>
<dbReference type="PROSITE" id="PS51217">
    <property type="entry name" value="UVRD_HELICASE_CTER"/>
    <property type="match status" value="1"/>
</dbReference>
<sequence length="668" mass="76223">MNHILEGLNEQQQKAVLTAKGPVLIFAGAGSGKTKCLTHRIAHLIATGVPPERILAVTFTNKAASEMKERVGTLLSAASNGQKPRTPYAMNRMPWIGTFHSFCVFILREEAPKIGFTKYFSIFDDDDSISLIKELLKEMNISSKQFPAAMMRNAISGLKNELISPDTYDGKNSPDPFPKTLWRLYERYQKGLADANAFDFDDLIMKTVLLFREHPATLLRWQEQFQYIHIDEFQDTNASQYELSRLLAGLHKNIFVIGDDAQSIYSWRGADFRNILNFEKDWPGATTILLEENYRSTQPILNAANHVIAHNTRQKKKWLSTQKAGGENPHAVIVPNERHEAEYIAEHIHERAKRGEELSQFVVLYRTNAQSRAIEEQLIERGLPYKIVGGVKFYERKEVRDLLGYLRLSVNPQDLASIKRIINVPARGIGKMTLLKYMSHPVTETGARDTAHMSISERRRVEQFERVVRDMREASLQKIPSRLIEFLINRINYEQYLEDSMMDAENRIENIKEFAGLAKKYDELPLPAGLVKLLEDVALLADADAVDERAGAVHLMTVHAAKGLEFPVVFIAGLEEGVFPHSKALFDQSALEEERRLFYVGITRAKELLYLLCAHRRLLWGETSINPPSRFLKEIPDEFLQHEDYVGEYGNSYADEKSSDENENILIE</sequence>
<proteinExistence type="inferred from homology"/>
<dbReference type="GO" id="GO:0043138">
    <property type="term" value="F:3'-5' DNA helicase activity"/>
    <property type="evidence" value="ECO:0007669"/>
    <property type="project" value="UniProtKB-EC"/>
</dbReference>
<dbReference type="Pfam" id="PF13361">
    <property type="entry name" value="UvrD_C"/>
    <property type="match status" value="1"/>
</dbReference>
<evidence type="ECO:0000313" key="14">
    <source>
        <dbReference type="EMBL" id="OHA03059.1"/>
    </source>
</evidence>